<keyword evidence="6" id="KW-0539">Nucleus</keyword>
<gene>
    <name evidence="10" type="primary">LOC109717038</name>
</gene>
<evidence type="ECO:0000256" key="7">
    <source>
        <dbReference type="SAM" id="MobiDB-lite"/>
    </source>
</evidence>
<dbReference type="GO" id="GO:0045893">
    <property type="term" value="P:positive regulation of DNA-templated transcription"/>
    <property type="evidence" value="ECO:0007669"/>
    <property type="project" value="UniProtKB-ARBA"/>
</dbReference>
<keyword evidence="4" id="KW-0010">Activator</keyword>
<dbReference type="RefSeq" id="XP_020098273.1">
    <property type="nucleotide sequence ID" value="XM_020242684.1"/>
</dbReference>
<accession>A0A6P5FXM9</accession>
<name>A0A6P5FXM9_ANACO</name>
<dbReference type="PANTHER" id="PTHR31079:SF20">
    <property type="entry name" value="NAC DOMAIN-CONTAINING PROTEIN 10"/>
    <property type="match status" value="1"/>
</dbReference>
<dbReference type="InterPro" id="IPR044799">
    <property type="entry name" value="SOG1-like"/>
</dbReference>
<feature type="domain" description="NAC" evidence="8">
    <location>
        <begin position="44"/>
        <end position="205"/>
    </location>
</feature>
<dbReference type="PROSITE" id="PS51005">
    <property type="entry name" value="NAC"/>
    <property type="match status" value="1"/>
</dbReference>
<dbReference type="PANTHER" id="PTHR31079">
    <property type="entry name" value="NAC DOMAIN-CONTAINING PROTEIN 73"/>
    <property type="match status" value="1"/>
</dbReference>
<proteinExistence type="predicted"/>
<evidence type="ECO:0000256" key="6">
    <source>
        <dbReference type="ARBA" id="ARBA00023242"/>
    </source>
</evidence>
<keyword evidence="5" id="KW-0804">Transcription</keyword>
<reference evidence="9" key="1">
    <citation type="journal article" date="2015" name="Nat. Genet.">
        <title>The pineapple genome and the evolution of CAM photosynthesis.</title>
        <authorList>
            <person name="Ming R."/>
            <person name="VanBuren R."/>
            <person name="Wai C.M."/>
            <person name="Tang H."/>
            <person name="Schatz M.C."/>
            <person name="Bowers J.E."/>
            <person name="Lyons E."/>
            <person name="Wang M.L."/>
            <person name="Chen J."/>
            <person name="Biggers E."/>
            <person name="Zhang J."/>
            <person name="Huang L."/>
            <person name="Zhang L."/>
            <person name="Miao W."/>
            <person name="Zhang J."/>
            <person name="Ye Z."/>
            <person name="Miao C."/>
            <person name="Lin Z."/>
            <person name="Wang H."/>
            <person name="Zhou H."/>
            <person name="Yim W.C."/>
            <person name="Priest H.D."/>
            <person name="Zheng C."/>
            <person name="Woodhouse M."/>
            <person name="Edger P.P."/>
            <person name="Guyot R."/>
            <person name="Guo H.B."/>
            <person name="Guo H."/>
            <person name="Zheng G."/>
            <person name="Singh R."/>
            <person name="Sharma A."/>
            <person name="Min X."/>
            <person name="Zheng Y."/>
            <person name="Lee H."/>
            <person name="Gurtowski J."/>
            <person name="Sedlazeck F.J."/>
            <person name="Harkess A."/>
            <person name="McKain M.R."/>
            <person name="Liao Z."/>
            <person name="Fang J."/>
            <person name="Liu J."/>
            <person name="Zhang X."/>
            <person name="Zhang Q."/>
            <person name="Hu W."/>
            <person name="Qin Y."/>
            <person name="Wang K."/>
            <person name="Chen L.Y."/>
            <person name="Shirley N."/>
            <person name="Lin Y.R."/>
            <person name="Liu L.Y."/>
            <person name="Hernandez A.G."/>
            <person name="Wright C.L."/>
            <person name="Bulone V."/>
            <person name="Tuskan G.A."/>
            <person name="Heath K."/>
            <person name="Zee F."/>
            <person name="Moore P.H."/>
            <person name="Sunkar R."/>
            <person name="Leebens-Mack J.H."/>
            <person name="Mockler T."/>
            <person name="Bennetzen J.L."/>
            <person name="Freeling M."/>
            <person name="Sankoff D."/>
            <person name="Paterson A.H."/>
            <person name="Zhu X."/>
            <person name="Yang X."/>
            <person name="Smith J.A."/>
            <person name="Cushman J.C."/>
            <person name="Paull R.E."/>
            <person name="Yu Q."/>
        </authorList>
    </citation>
    <scope>NUCLEOTIDE SEQUENCE [LARGE SCALE GENOMIC DNA]</scope>
    <source>
        <strain evidence="9">cv. F153</strain>
    </source>
</reference>
<keyword evidence="9" id="KW-1185">Reference proteome</keyword>
<evidence type="ECO:0000313" key="10">
    <source>
        <dbReference type="RefSeq" id="XP_020098273.1"/>
    </source>
</evidence>
<evidence type="ECO:0000256" key="4">
    <source>
        <dbReference type="ARBA" id="ARBA00023159"/>
    </source>
</evidence>
<dbReference type="AlphaFoldDB" id="A0A6P5FXM9"/>
<dbReference type="FunFam" id="2.170.150.80:FF:000001">
    <property type="entry name" value="NAC domain-containing protein 73"/>
    <property type="match status" value="1"/>
</dbReference>
<dbReference type="GO" id="GO:0005634">
    <property type="term" value="C:nucleus"/>
    <property type="evidence" value="ECO:0007669"/>
    <property type="project" value="UniProtKB-SubCell"/>
</dbReference>
<dbReference type="SUPFAM" id="SSF101941">
    <property type="entry name" value="NAC domain"/>
    <property type="match status" value="1"/>
</dbReference>
<organism evidence="9 10">
    <name type="scientific">Ananas comosus</name>
    <name type="common">Pineapple</name>
    <name type="synonym">Ananas ananas</name>
    <dbReference type="NCBI Taxonomy" id="4615"/>
    <lineage>
        <taxon>Eukaryota</taxon>
        <taxon>Viridiplantae</taxon>
        <taxon>Streptophyta</taxon>
        <taxon>Embryophyta</taxon>
        <taxon>Tracheophyta</taxon>
        <taxon>Spermatophyta</taxon>
        <taxon>Magnoliopsida</taxon>
        <taxon>Liliopsida</taxon>
        <taxon>Poales</taxon>
        <taxon>Bromeliaceae</taxon>
        <taxon>Bromelioideae</taxon>
        <taxon>Ananas</taxon>
    </lineage>
</organism>
<evidence type="ECO:0000313" key="9">
    <source>
        <dbReference type="Proteomes" id="UP000515123"/>
    </source>
</evidence>
<evidence type="ECO:0000259" key="8">
    <source>
        <dbReference type="PROSITE" id="PS51005"/>
    </source>
</evidence>
<comment type="subcellular location">
    <subcellularLocation>
        <location evidence="1">Nucleus</location>
    </subcellularLocation>
</comment>
<dbReference type="Pfam" id="PF02365">
    <property type="entry name" value="NAM"/>
    <property type="match status" value="1"/>
</dbReference>
<evidence type="ECO:0000256" key="2">
    <source>
        <dbReference type="ARBA" id="ARBA00023015"/>
    </source>
</evidence>
<dbReference type="GeneID" id="109717038"/>
<dbReference type="InterPro" id="IPR003441">
    <property type="entry name" value="NAC-dom"/>
</dbReference>
<feature type="region of interest" description="Disordered" evidence="7">
    <location>
        <begin position="118"/>
        <end position="146"/>
    </location>
</feature>
<dbReference type="GO" id="GO:0000976">
    <property type="term" value="F:transcription cis-regulatory region binding"/>
    <property type="evidence" value="ECO:0007669"/>
    <property type="project" value="TreeGrafter"/>
</dbReference>
<evidence type="ECO:0000256" key="1">
    <source>
        <dbReference type="ARBA" id="ARBA00004123"/>
    </source>
</evidence>
<evidence type="ECO:0000256" key="3">
    <source>
        <dbReference type="ARBA" id="ARBA00023125"/>
    </source>
</evidence>
<protein>
    <submittedName>
        <fullName evidence="10">NAC domain-containing protein 73-like</fullName>
    </submittedName>
</protein>
<evidence type="ECO:0000256" key="5">
    <source>
        <dbReference type="ARBA" id="ARBA00023163"/>
    </source>
</evidence>
<reference evidence="10" key="2">
    <citation type="submission" date="2025-08" db="UniProtKB">
        <authorList>
            <consortium name="RefSeq"/>
        </authorList>
    </citation>
    <scope>IDENTIFICATION</scope>
    <source>
        <tissue evidence="10">Leaf</tissue>
    </source>
</reference>
<dbReference type="OrthoDB" id="2020306at2759"/>
<dbReference type="GO" id="GO:0003700">
    <property type="term" value="F:DNA-binding transcription factor activity"/>
    <property type="evidence" value="ECO:0007669"/>
    <property type="project" value="InterPro"/>
</dbReference>
<sequence>MVDKNIASSTAQTSKEIRVSLIKTCPSCGHRVQYEDHLQTAAGLPAGVKFDPTDQELLEHLEAKARPGSRKLHPLIDDYIPTIEGDDGICYTHPERLPGVSRDGLIRHFFHRPSRAYTTGTRKRRKVHTADPQCGETRWHKTGKTRPVFGPEGNLLGYKKILVLYTSYGKQKKPEKTNWVTHQYHLGADDEEKDGELVVSKVFYQTQPRQCGGVREDAVRSSFKGQSSSSVDIEGDEVAYKEGHVAEFYGTGLLGYNQGGNGNGGSNSSKASSAHVIASFALHACGPSFIG</sequence>
<keyword evidence="2" id="KW-0805">Transcription regulation</keyword>
<dbReference type="InterPro" id="IPR036093">
    <property type="entry name" value="NAC_dom_sf"/>
</dbReference>
<keyword evidence="3" id="KW-0238">DNA-binding</keyword>
<dbReference type="Gene3D" id="2.170.150.80">
    <property type="entry name" value="NAC domain"/>
    <property type="match status" value="1"/>
</dbReference>
<dbReference type="Proteomes" id="UP000515123">
    <property type="component" value="Linkage group 11"/>
</dbReference>